<evidence type="ECO:0000313" key="6">
    <source>
        <dbReference type="Proteomes" id="UP000789739"/>
    </source>
</evidence>
<comment type="similarity">
    <text evidence="1">Belongs to the ATP-dependent AMP-binding enzyme family.</text>
</comment>
<dbReference type="GO" id="GO:0016405">
    <property type="term" value="F:CoA-ligase activity"/>
    <property type="evidence" value="ECO:0007669"/>
    <property type="project" value="TreeGrafter"/>
</dbReference>
<dbReference type="Gene3D" id="2.30.38.10">
    <property type="entry name" value="Luciferase, Domain 3"/>
    <property type="match status" value="1"/>
</dbReference>
<reference evidence="5" key="1">
    <citation type="submission" date="2021-06" db="EMBL/GenBank/DDBJ databases">
        <authorList>
            <person name="Kallberg Y."/>
            <person name="Tangrot J."/>
            <person name="Rosling A."/>
        </authorList>
    </citation>
    <scope>NUCLEOTIDE SEQUENCE</scope>
    <source>
        <strain evidence="5">BR232B</strain>
    </source>
</reference>
<evidence type="ECO:0000259" key="4">
    <source>
        <dbReference type="Pfam" id="PF00501"/>
    </source>
</evidence>
<feature type="non-terminal residue" evidence="5">
    <location>
        <position position="1"/>
    </location>
</feature>
<dbReference type="EMBL" id="CAJVPI010005444">
    <property type="protein sequence ID" value="CAG8674001.1"/>
    <property type="molecule type" value="Genomic_DNA"/>
</dbReference>
<dbReference type="Pfam" id="PF00501">
    <property type="entry name" value="AMP-binding"/>
    <property type="match status" value="1"/>
</dbReference>
<evidence type="ECO:0000256" key="1">
    <source>
        <dbReference type="ARBA" id="ARBA00006432"/>
    </source>
</evidence>
<organism evidence="5 6">
    <name type="scientific">Paraglomus brasilianum</name>
    <dbReference type="NCBI Taxonomy" id="144538"/>
    <lineage>
        <taxon>Eukaryota</taxon>
        <taxon>Fungi</taxon>
        <taxon>Fungi incertae sedis</taxon>
        <taxon>Mucoromycota</taxon>
        <taxon>Glomeromycotina</taxon>
        <taxon>Glomeromycetes</taxon>
        <taxon>Paraglomerales</taxon>
        <taxon>Paraglomeraceae</taxon>
        <taxon>Paraglomus</taxon>
    </lineage>
</organism>
<sequence length="185" mass="19837">PFFHIFGLNVLLNTALSLGATVAVIPKFDITLFCTTIQKYKVNIAHIVPPVVVLLTRSPVARTCDYSSMQVFISGAAPLSKTLTNECSSICNVPIKQGYGLTETSPITHLGSTADPVFGSIGKLLPNIEAKIVSEDGKELGYNEPGELCLRGPNITKGYWNNKEATDACFDSEGFFHTGDVAIVA</sequence>
<feature type="non-terminal residue" evidence="5">
    <location>
        <position position="185"/>
    </location>
</feature>
<gene>
    <name evidence="5" type="ORF">PBRASI_LOCUS11452</name>
</gene>
<evidence type="ECO:0000256" key="3">
    <source>
        <dbReference type="SAM" id="SignalP"/>
    </source>
</evidence>
<feature type="chain" id="PRO_5040336027" evidence="3">
    <location>
        <begin position="20"/>
        <end position="185"/>
    </location>
</feature>
<keyword evidence="6" id="KW-1185">Reference proteome</keyword>
<dbReference type="PANTHER" id="PTHR24096">
    <property type="entry name" value="LONG-CHAIN-FATTY-ACID--COA LIGASE"/>
    <property type="match status" value="1"/>
</dbReference>
<dbReference type="SUPFAM" id="SSF56801">
    <property type="entry name" value="Acetyl-CoA synthetase-like"/>
    <property type="match status" value="1"/>
</dbReference>
<feature type="signal peptide" evidence="3">
    <location>
        <begin position="1"/>
        <end position="19"/>
    </location>
</feature>
<feature type="domain" description="AMP-dependent synthetase/ligase" evidence="4">
    <location>
        <begin position="1"/>
        <end position="160"/>
    </location>
</feature>
<protein>
    <submittedName>
        <fullName evidence="5">9388_t:CDS:1</fullName>
    </submittedName>
</protein>
<proteinExistence type="inferred from homology"/>
<evidence type="ECO:0000313" key="5">
    <source>
        <dbReference type="EMBL" id="CAG8674001.1"/>
    </source>
</evidence>
<comment type="caution">
    <text evidence="5">The sequence shown here is derived from an EMBL/GenBank/DDBJ whole genome shotgun (WGS) entry which is preliminary data.</text>
</comment>
<dbReference type="Proteomes" id="UP000789739">
    <property type="component" value="Unassembled WGS sequence"/>
</dbReference>
<evidence type="ECO:0000256" key="2">
    <source>
        <dbReference type="ARBA" id="ARBA00022598"/>
    </source>
</evidence>
<dbReference type="InterPro" id="IPR000873">
    <property type="entry name" value="AMP-dep_synth/lig_dom"/>
</dbReference>
<accession>A0A9N9EDF4</accession>
<dbReference type="AlphaFoldDB" id="A0A9N9EDF4"/>
<dbReference type="PANTHER" id="PTHR24096:SF149">
    <property type="entry name" value="AMP-BINDING DOMAIN-CONTAINING PROTEIN-RELATED"/>
    <property type="match status" value="1"/>
</dbReference>
<dbReference type="Gene3D" id="3.40.50.980">
    <property type="match status" value="1"/>
</dbReference>
<dbReference type="OrthoDB" id="1898221at2759"/>
<keyword evidence="2" id="KW-0436">Ligase</keyword>
<name>A0A9N9EDF4_9GLOM</name>
<keyword evidence="3" id="KW-0732">Signal</keyword>